<proteinExistence type="predicted"/>
<dbReference type="PROSITE" id="PS51257">
    <property type="entry name" value="PROKAR_LIPOPROTEIN"/>
    <property type="match status" value="1"/>
</dbReference>
<keyword evidence="1" id="KW-0732">Signal</keyword>
<feature type="chain" id="PRO_5047281260" description="DUF4185 domain-containing protein" evidence="1">
    <location>
        <begin position="23"/>
        <end position="403"/>
    </location>
</feature>
<comment type="caution">
    <text evidence="2">The sequence shown here is derived from an EMBL/GenBank/DDBJ whole genome shotgun (WGS) entry which is preliminary data.</text>
</comment>
<protein>
    <recommendedName>
        <fullName evidence="4">DUF4185 domain-containing protein</fullName>
    </recommendedName>
</protein>
<accession>A0ABQ1LC54</accession>
<dbReference type="RefSeq" id="WP_188460205.1">
    <property type="nucleotide sequence ID" value="NZ_BAABHU010000001.1"/>
</dbReference>
<reference evidence="3" key="1">
    <citation type="journal article" date="2019" name="Int. J. Syst. Evol. Microbiol.">
        <title>The Global Catalogue of Microorganisms (GCM) 10K type strain sequencing project: providing services to taxonomists for standard genome sequencing and annotation.</title>
        <authorList>
            <consortium name="The Broad Institute Genomics Platform"/>
            <consortium name="The Broad Institute Genome Sequencing Center for Infectious Disease"/>
            <person name="Wu L."/>
            <person name="Ma J."/>
        </authorList>
    </citation>
    <scope>NUCLEOTIDE SEQUENCE [LARGE SCALE GENOMIC DNA]</scope>
    <source>
        <strain evidence="3">CGMCC 1.10832</strain>
    </source>
</reference>
<keyword evidence="3" id="KW-1185">Reference proteome</keyword>
<evidence type="ECO:0000256" key="1">
    <source>
        <dbReference type="SAM" id="SignalP"/>
    </source>
</evidence>
<evidence type="ECO:0000313" key="2">
    <source>
        <dbReference type="EMBL" id="GGC22615.1"/>
    </source>
</evidence>
<dbReference type="Proteomes" id="UP000636010">
    <property type="component" value="Unassembled WGS sequence"/>
</dbReference>
<name>A0ABQ1LC54_9BACT</name>
<evidence type="ECO:0008006" key="4">
    <source>
        <dbReference type="Google" id="ProtNLM"/>
    </source>
</evidence>
<feature type="signal peptide" evidence="1">
    <location>
        <begin position="1"/>
        <end position="22"/>
    </location>
</feature>
<gene>
    <name evidence="2" type="ORF">GCM10011506_04910</name>
</gene>
<sequence length="403" mass="44706">MKKQILAILICSLILLSCKKNSDPGIIYTVSNVSTVAPAGIISWEDIEAGYKGSFSFPTGSEGVKDQNFSYSYGAFCMLDHTSIILEGHTYSKDVRKLILPGNLNGAEATVEGNWFEPTGNLQSTGETSNGYYRLGDLLNIDDRIYFTKYVWYNGSGEDYDSFGYLQKGTSYDNGTAHGMWNADHELAHNMRIGGYLCQAPANLKAKGVTFLAGQEGVSGAALGRWGPNLFAVKFDDTKPVGEDMTAIPLVVHSSESTMPQYWWMANKVHSAVWIETESKHGVMILFDRGYGDTWYGEANANNPPDPYGGGKGYHSSGKQLVAWVYDPVDLMKVYNNEMAPHEVEPVYEKILYDLKPGDSRGEETSYSFLHENRETRMDIKDNRLILLQASFGDQPTGYVVDL</sequence>
<dbReference type="EMBL" id="BMEC01000001">
    <property type="protein sequence ID" value="GGC22615.1"/>
    <property type="molecule type" value="Genomic_DNA"/>
</dbReference>
<evidence type="ECO:0000313" key="3">
    <source>
        <dbReference type="Proteomes" id="UP000636010"/>
    </source>
</evidence>
<organism evidence="2 3">
    <name type="scientific">Marivirga lumbricoides</name>
    <dbReference type="NCBI Taxonomy" id="1046115"/>
    <lineage>
        <taxon>Bacteria</taxon>
        <taxon>Pseudomonadati</taxon>
        <taxon>Bacteroidota</taxon>
        <taxon>Cytophagia</taxon>
        <taxon>Cytophagales</taxon>
        <taxon>Marivirgaceae</taxon>
        <taxon>Marivirga</taxon>
    </lineage>
</organism>